<protein>
    <recommendedName>
        <fullName evidence="3">Arylsulfotransferase</fullName>
    </recommendedName>
</protein>
<dbReference type="EMBL" id="AZHW01001199">
    <property type="protein sequence ID" value="ETW93633.1"/>
    <property type="molecule type" value="Genomic_DNA"/>
</dbReference>
<dbReference type="Gene3D" id="2.130.10.10">
    <property type="entry name" value="YVTN repeat-like/Quinoprotein amine dehydrogenase"/>
    <property type="match status" value="1"/>
</dbReference>
<evidence type="ECO:0008006" key="3">
    <source>
        <dbReference type="Google" id="ProtNLM"/>
    </source>
</evidence>
<dbReference type="AlphaFoldDB" id="W4L6A6"/>
<evidence type="ECO:0000313" key="1">
    <source>
        <dbReference type="EMBL" id="ETW93633.1"/>
    </source>
</evidence>
<dbReference type="HOGENOM" id="CLU_756538_0_0_7"/>
<accession>W4L6A6</accession>
<gene>
    <name evidence="1" type="ORF">ETSY1_38365</name>
</gene>
<proteinExistence type="predicted"/>
<organism evidence="1 2">
    <name type="scientific">Entotheonella factor</name>
    <dbReference type="NCBI Taxonomy" id="1429438"/>
    <lineage>
        <taxon>Bacteria</taxon>
        <taxon>Pseudomonadati</taxon>
        <taxon>Nitrospinota/Tectimicrobiota group</taxon>
        <taxon>Candidatus Tectimicrobiota</taxon>
        <taxon>Candidatus Entotheonellia</taxon>
        <taxon>Candidatus Entotheonellales</taxon>
        <taxon>Candidatus Entotheonellaceae</taxon>
        <taxon>Candidatus Entotheonella</taxon>
    </lineage>
</organism>
<sequence>MRYLQRGLTHHDTDRATPGFTLYTPLRNSTTYLVNMAGEIVHQWDLPAGPTNYGYLLPNGNLLIALRSDNSPHEMARGGIMRELDWDGNIVSEYMDPYQHHDFRRCANGNLMYLGWHLLPEEHAARVQGGIPGSEHEMGIWGDYIREVNPAGETVWQWNGWEHMEIEKYPLPPTSDRHEYAHPNTLVALDDGNALICFRRLSMIAIVDRSTGKFVWYRQDYSWGGPHDIQFLDNGNMMIFANGDGCRPRGSKVIEFDQKSGKTIWQYQGNPSHTFDSFFISGCQRLWSGNTLICEGIWGRIFEVTPEGDLVWEYINPFTGPQTAPGPSVGDVSFIFRAYRYAPDSPEIQGRLHGKLG</sequence>
<name>W4L6A6_ENTF1</name>
<dbReference type="PANTHER" id="PTHR35340">
    <property type="entry name" value="PQQ ENZYME REPEAT PROTEIN-RELATED"/>
    <property type="match status" value="1"/>
</dbReference>
<comment type="caution">
    <text evidence="1">The sequence shown here is derived from an EMBL/GenBank/DDBJ whole genome shotgun (WGS) entry which is preliminary data.</text>
</comment>
<evidence type="ECO:0000313" key="2">
    <source>
        <dbReference type="Proteomes" id="UP000019141"/>
    </source>
</evidence>
<dbReference type="InterPro" id="IPR053143">
    <property type="entry name" value="Arylsulfate_ST"/>
</dbReference>
<reference evidence="1 2" key="1">
    <citation type="journal article" date="2014" name="Nature">
        <title>An environmental bacterial taxon with a large and distinct metabolic repertoire.</title>
        <authorList>
            <person name="Wilson M.C."/>
            <person name="Mori T."/>
            <person name="Ruckert C."/>
            <person name="Uria A.R."/>
            <person name="Helf M.J."/>
            <person name="Takada K."/>
            <person name="Gernert C."/>
            <person name="Steffens U.A."/>
            <person name="Heycke N."/>
            <person name="Schmitt S."/>
            <person name="Rinke C."/>
            <person name="Helfrich E.J."/>
            <person name="Brachmann A.O."/>
            <person name="Gurgui C."/>
            <person name="Wakimoto T."/>
            <person name="Kracht M."/>
            <person name="Crusemann M."/>
            <person name="Hentschel U."/>
            <person name="Abe I."/>
            <person name="Matsunaga S."/>
            <person name="Kalinowski J."/>
            <person name="Takeyama H."/>
            <person name="Piel J."/>
        </authorList>
    </citation>
    <scope>NUCLEOTIDE SEQUENCE [LARGE SCALE GENOMIC DNA]</scope>
    <source>
        <strain evidence="2">TSY1</strain>
    </source>
</reference>
<dbReference type="InterPro" id="IPR011047">
    <property type="entry name" value="Quinoprotein_ADH-like_sf"/>
</dbReference>
<keyword evidence="2" id="KW-1185">Reference proteome</keyword>
<dbReference type="Pfam" id="PF14269">
    <property type="entry name" value="Arylsulfotran_2"/>
    <property type="match status" value="1"/>
</dbReference>
<dbReference type="Proteomes" id="UP000019141">
    <property type="component" value="Unassembled WGS sequence"/>
</dbReference>
<dbReference type="InterPro" id="IPR015943">
    <property type="entry name" value="WD40/YVTN_repeat-like_dom_sf"/>
</dbReference>
<dbReference type="PANTHER" id="PTHR35340:SF5">
    <property type="entry name" value="ASST-DOMAIN-CONTAINING PROTEIN"/>
    <property type="match status" value="1"/>
</dbReference>
<dbReference type="SUPFAM" id="SSF50998">
    <property type="entry name" value="Quinoprotein alcohol dehydrogenase-like"/>
    <property type="match status" value="1"/>
</dbReference>
<dbReference type="InterPro" id="IPR039535">
    <property type="entry name" value="ASST-like"/>
</dbReference>